<reference evidence="1" key="1">
    <citation type="submission" date="2021-07" db="EMBL/GenBank/DDBJ databases">
        <title>Shinella sp. nov., a novel member of the genus Shinella from water.</title>
        <authorList>
            <person name="Deng Y."/>
        </authorList>
    </citation>
    <scope>NUCLEOTIDE SEQUENCE</scope>
    <source>
        <strain evidence="1">CPCC 100929</strain>
    </source>
</reference>
<proteinExistence type="predicted"/>
<dbReference type="RefSeq" id="WP_256115902.1">
    <property type="nucleotide sequence ID" value="NZ_WHSB02000002.1"/>
</dbReference>
<dbReference type="Proteomes" id="UP000996601">
    <property type="component" value="Unassembled WGS sequence"/>
</dbReference>
<evidence type="ECO:0000313" key="1">
    <source>
        <dbReference type="EMBL" id="MCQ4629727.1"/>
    </source>
</evidence>
<keyword evidence="2" id="KW-1185">Reference proteome</keyword>
<evidence type="ECO:0000313" key="2">
    <source>
        <dbReference type="Proteomes" id="UP000996601"/>
    </source>
</evidence>
<organism evidence="1 2">
    <name type="scientific">Shinella lacus</name>
    <dbReference type="NCBI Taxonomy" id="2654216"/>
    <lineage>
        <taxon>Bacteria</taxon>
        <taxon>Pseudomonadati</taxon>
        <taxon>Pseudomonadota</taxon>
        <taxon>Alphaproteobacteria</taxon>
        <taxon>Hyphomicrobiales</taxon>
        <taxon>Rhizobiaceae</taxon>
        <taxon>Shinella</taxon>
    </lineage>
</organism>
<name>A0ABT1R3H6_9HYPH</name>
<dbReference type="EMBL" id="WHSB02000002">
    <property type="protein sequence ID" value="MCQ4629727.1"/>
    <property type="molecule type" value="Genomic_DNA"/>
</dbReference>
<sequence length="70" mass="8109">MEQTSTAKLAADYLRLGGRRLAKIDDNHVSTRQWKHETRAAEAYWNAHIAPLDEKRRDEVITHLPTINEV</sequence>
<gene>
    <name evidence="1" type="ORF">GB927_006735</name>
</gene>
<protein>
    <submittedName>
        <fullName evidence="1">Uncharacterized protein</fullName>
    </submittedName>
</protein>
<comment type="caution">
    <text evidence="1">The sequence shown here is derived from an EMBL/GenBank/DDBJ whole genome shotgun (WGS) entry which is preliminary data.</text>
</comment>
<accession>A0ABT1R3H6</accession>